<proteinExistence type="predicted"/>
<evidence type="ECO:0000313" key="2">
    <source>
        <dbReference type="Proteomes" id="UP000886523"/>
    </source>
</evidence>
<organism evidence="1 2">
    <name type="scientific">Hydnum rufescens UP504</name>
    <dbReference type="NCBI Taxonomy" id="1448309"/>
    <lineage>
        <taxon>Eukaryota</taxon>
        <taxon>Fungi</taxon>
        <taxon>Dikarya</taxon>
        <taxon>Basidiomycota</taxon>
        <taxon>Agaricomycotina</taxon>
        <taxon>Agaricomycetes</taxon>
        <taxon>Cantharellales</taxon>
        <taxon>Hydnaceae</taxon>
        <taxon>Hydnum</taxon>
    </lineage>
</organism>
<reference evidence="1" key="1">
    <citation type="journal article" date="2020" name="Nat. Commun.">
        <title>Large-scale genome sequencing of mycorrhizal fungi provides insights into the early evolution of symbiotic traits.</title>
        <authorList>
            <person name="Miyauchi S."/>
            <person name="Kiss E."/>
            <person name="Kuo A."/>
            <person name="Drula E."/>
            <person name="Kohler A."/>
            <person name="Sanchez-Garcia M."/>
            <person name="Morin E."/>
            <person name="Andreopoulos B."/>
            <person name="Barry K.W."/>
            <person name="Bonito G."/>
            <person name="Buee M."/>
            <person name="Carver A."/>
            <person name="Chen C."/>
            <person name="Cichocki N."/>
            <person name="Clum A."/>
            <person name="Culley D."/>
            <person name="Crous P.W."/>
            <person name="Fauchery L."/>
            <person name="Girlanda M."/>
            <person name="Hayes R.D."/>
            <person name="Keri Z."/>
            <person name="LaButti K."/>
            <person name="Lipzen A."/>
            <person name="Lombard V."/>
            <person name="Magnuson J."/>
            <person name="Maillard F."/>
            <person name="Murat C."/>
            <person name="Nolan M."/>
            <person name="Ohm R.A."/>
            <person name="Pangilinan J."/>
            <person name="Pereira M.F."/>
            <person name="Perotto S."/>
            <person name="Peter M."/>
            <person name="Pfister S."/>
            <person name="Riley R."/>
            <person name="Sitrit Y."/>
            <person name="Stielow J.B."/>
            <person name="Szollosi G."/>
            <person name="Zifcakova L."/>
            <person name="Stursova M."/>
            <person name="Spatafora J.W."/>
            <person name="Tedersoo L."/>
            <person name="Vaario L.M."/>
            <person name="Yamada A."/>
            <person name="Yan M."/>
            <person name="Wang P."/>
            <person name="Xu J."/>
            <person name="Bruns T."/>
            <person name="Baldrian P."/>
            <person name="Vilgalys R."/>
            <person name="Dunand C."/>
            <person name="Henrissat B."/>
            <person name="Grigoriev I.V."/>
            <person name="Hibbett D."/>
            <person name="Nagy L.G."/>
            <person name="Martin F.M."/>
        </authorList>
    </citation>
    <scope>NUCLEOTIDE SEQUENCE</scope>
    <source>
        <strain evidence="1">UP504</strain>
    </source>
</reference>
<dbReference type="Proteomes" id="UP000886523">
    <property type="component" value="Unassembled WGS sequence"/>
</dbReference>
<comment type="caution">
    <text evidence="1">The sequence shown here is derived from an EMBL/GenBank/DDBJ whole genome shotgun (WGS) entry which is preliminary data.</text>
</comment>
<protein>
    <submittedName>
        <fullName evidence="1">Uncharacterized protein</fullName>
    </submittedName>
</protein>
<gene>
    <name evidence="1" type="ORF">BS47DRAFT_1072758</name>
</gene>
<sequence>MCITHRLDLSASRRLIADIDGPKSQGESMGSSHGMVVILYASIGSLDGPAVTLPTRRHTSRGPGVLARISYEQTQETFLISVPQPGTFGPCTESAEGVHRHSPWQIQYNKIHMFGEFSRWSRCTASALTGGCYLPTVGVPVTVVCNSLTTLGNFP</sequence>
<dbReference type="EMBL" id="MU128916">
    <property type="protein sequence ID" value="KAF9519624.1"/>
    <property type="molecule type" value="Genomic_DNA"/>
</dbReference>
<dbReference type="AlphaFoldDB" id="A0A9P6E1J8"/>
<accession>A0A9P6E1J8</accession>
<evidence type="ECO:0000313" key="1">
    <source>
        <dbReference type="EMBL" id="KAF9519624.1"/>
    </source>
</evidence>
<name>A0A9P6E1J8_9AGAM</name>
<keyword evidence="2" id="KW-1185">Reference proteome</keyword>